<dbReference type="CDD" id="cd00198">
    <property type="entry name" value="vWFA"/>
    <property type="match status" value="1"/>
</dbReference>
<proteinExistence type="predicted"/>
<name>A0A1N7MJ76_9BACL</name>
<gene>
    <name evidence="2" type="ORF">SAMN05421799_105194</name>
</gene>
<dbReference type="OrthoDB" id="2960279at2"/>
<organism evidence="2 3">
    <name type="scientific">Alicyclobacillus vulcanalis</name>
    <dbReference type="NCBI Taxonomy" id="252246"/>
    <lineage>
        <taxon>Bacteria</taxon>
        <taxon>Bacillati</taxon>
        <taxon>Bacillota</taxon>
        <taxon>Bacilli</taxon>
        <taxon>Bacillales</taxon>
        <taxon>Alicyclobacillaceae</taxon>
        <taxon>Alicyclobacillus</taxon>
    </lineage>
</organism>
<evidence type="ECO:0000259" key="1">
    <source>
        <dbReference type="PROSITE" id="PS50234"/>
    </source>
</evidence>
<dbReference type="Pfam" id="PF00092">
    <property type="entry name" value="VWA"/>
    <property type="match status" value="1"/>
</dbReference>
<dbReference type="STRING" id="252246.SAMN05421799_105194"/>
<dbReference type="SUPFAM" id="SSF53300">
    <property type="entry name" value="vWA-like"/>
    <property type="match status" value="2"/>
</dbReference>
<reference evidence="3" key="1">
    <citation type="submission" date="2017-01" db="EMBL/GenBank/DDBJ databases">
        <authorList>
            <person name="Varghese N."/>
            <person name="Submissions S."/>
        </authorList>
    </citation>
    <scope>NUCLEOTIDE SEQUENCE [LARGE SCALE GENOMIC DNA]</scope>
    <source>
        <strain evidence="3">DSM 16176</strain>
    </source>
</reference>
<dbReference type="PROSITE" id="PS50234">
    <property type="entry name" value="VWFA"/>
    <property type="match status" value="2"/>
</dbReference>
<protein>
    <submittedName>
        <fullName evidence="2">Ca-activated chloride channel family protein</fullName>
    </submittedName>
</protein>
<dbReference type="InterPro" id="IPR036465">
    <property type="entry name" value="vWFA_dom_sf"/>
</dbReference>
<accession>A0A1N7MJ76</accession>
<dbReference type="InterPro" id="IPR002035">
    <property type="entry name" value="VWF_A"/>
</dbReference>
<dbReference type="Gene3D" id="3.40.50.410">
    <property type="entry name" value="von Willebrand factor, type A domain"/>
    <property type="match status" value="1"/>
</dbReference>
<sequence length="239" mass="25425">MTREATIRQILVITDGCSNIGPDPVEAARRAHRHGIVVNVIGIVGRGDAGEQGYNEAHSIADAGGGMCRIVQPADISATAQMMTHQTMQMTLQQVVNQELLAVMGKSTEDLPPAERARVMQVVEKLEDEVALHLVVCLDTSASMRDKIPTVREAVRDLALSLKVRSGPLAVSVLAFPGKGEEATRLVQPFSSEVNVAALEAELVARGGTPTGPAIDHAADLLLSRAHSAEDDGPRREFG</sequence>
<dbReference type="EMBL" id="FTOO01000005">
    <property type="protein sequence ID" value="SIS86137.1"/>
    <property type="molecule type" value="Genomic_DNA"/>
</dbReference>
<evidence type="ECO:0000313" key="3">
    <source>
        <dbReference type="Proteomes" id="UP000186156"/>
    </source>
</evidence>
<feature type="domain" description="VWFA" evidence="1">
    <location>
        <begin position="133"/>
        <end position="239"/>
    </location>
</feature>
<evidence type="ECO:0000313" key="2">
    <source>
        <dbReference type="EMBL" id="SIS86137.1"/>
    </source>
</evidence>
<dbReference type="Proteomes" id="UP000186156">
    <property type="component" value="Unassembled WGS sequence"/>
</dbReference>
<keyword evidence="3" id="KW-1185">Reference proteome</keyword>
<dbReference type="RefSeq" id="WP_076346776.1">
    <property type="nucleotide sequence ID" value="NZ_FTOO01000005.1"/>
</dbReference>
<feature type="domain" description="VWFA" evidence="1">
    <location>
        <begin position="1"/>
        <end position="100"/>
    </location>
</feature>
<dbReference type="AlphaFoldDB" id="A0A1N7MJ76"/>